<dbReference type="Pfam" id="PF05635">
    <property type="entry name" value="23S_rRNA_IVP"/>
    <property type="match status" value="1"/>
</dbReference>
<dbReference type="SUPFAM" id="SSF158446">
    <property type="entry name" value="IVS-encoded protein-like"/>
    <property type="match status" value="1"/>
</dbReference>
<organism evidence="1 2">
    <name type="scientific">Poritiphilus flavus</name>
    <dbReference type="NCBI Taxonomy" id="2697053"/>
    <lineage>
        <taxon>Bacteria</taxon>
        <taxon>Pseudomonadati</taxon>
        <taxon>Bacteroidota</taxon>
        <taxon>Flavobacteriia</taxon>
        <taxon>Flavobacteriales</taxon>
        <taxon>Flavobacteriaceae</taxon>
        <taxon>Poritiphilus</taxon>
    </lineage>
</organism>
<reference evidence="1 2" key="1">
    <citation type="submission" date="2020-01" db="EMBL/GenBank/DDBJ databases">
        <title>Bacteria diversity of Porities sp.</title>
        <authorList>
            <person name="Wang G."/>
        </authorList>
    </citation>
    <scope>NUCLEOTIDE SEQUENCE [LARGE SCALE GENOMIC DNA]</scope>
    <source>
        <strain evidence="1 2">R33</strain>
    </source>
</reference>
<protein>
    <submittedName>
        <fullName evidence="1">Four helix bundle protein</fullName>
    </submittedName>
</protein>
<dbReference type="InterPro" id="IPR012657">
    <property type="entry name" value="23S_rRNA-intervening_sequence"/>
</dbReference>
<gene>
    <name evidence="1" type="ORF">GTQ38_06185</name>
</gene>
<dbReference type="CDD" id="cd16377">
    <property type="entry name" value="23S_rRNA_IVP_like"/>
    <property type="match status" value="1"/>
</dbReference>
<dbReference type="Gene3D" id="1.20.1440.60">
    <property type="entry name" value="23S rRNA-intervening sequence"/>
    <property type="match status" value="1"/>
</dbReference>
<dbReference type="PANTHER" id="PTHR38471">
    <property type="entry name" value="FOUR HELIX BUNDLE PROTEIN"/>
    <property type="match status" value="1"/>
</dbReference>
<sequence length="123" mass="14247">MYKYYFEKLDVWKLSLKACLEIYGLTKSFPDTEKFGLISQLRRSILSVSTNLAEGLSRASYKDQARFTSISYGSLMESLNLIIVAYHLGYIEEQSYSDLRSKINVISNKLNAFRKTQIKRIPE</sequence>
<name>A0A6L9EAK8_9FLAO</name>
<dbReference type="Proteomes" id="UP000475249">
    <property type="component" value="Unassembled WGS sequence"/>
</dbReference>
<dbReference type="RefSeq" id="WP_161434601.1">
    <property type="nucleotide sequence ID" value="NZ_WXYO01000002.1"/>
</dbReference>
<comment type="caution">
    <text evidence="1">The sequence shown here is derived from an EMBL/GenBank/DDBJ whole genome shotgun (WGS) entry which is preliminary data.</text>
</comment>
<dbReference type="EMBL" id="WXYO01000002">
    <property type="protein sequence ID" value="NAS11581.1"/>
    <property type="molecule type" value="Genomic_DNA"/>
</dbReference>
<dbReference type="InterPro" id="IPR036583">
    <property type="entry name" value="23S_rRNA_IVS_sf"/>
</dbReference>
<dbReference type="NCBIfam" id="TIGR02436">
    <property type="entry name" value="four helix bundle protein"/>
    <property type="match status" value="1"/>
</dbReference>
<accession>A0A6L9EAK8</accession>
<dbReference type="PANTHER" id="PTHR38471:SF2">
    <property type="entry name" value="FOUR HELIX BUNDLE PROTEIN"/>
    <property type="match status" value="1"/>
</dbReference>
<proteinExistence type="predicted"/>
<keyword evidence="2" id="KW-1185">Reference proteome</keyword>
<evidence type="ECO:0000313" key="1">
    <source>
        <dbReference type="EMBL" id="NAS11581.1"/>
    </source>
</evidence>
<dbReference type="AlphaFoldDB" id="A0A6L9EAK8"/>
<evidence type="ECO:0000313" key="2">
    <source>
        <dbReference type="Proteomes" id="UP000475249"/>
    </source>
</evidence>